<dbReference type="InterPro" id="IPR051797">
    <property type="entry name" value="TrmB-like"/>
</dbReference>
<dbReference type="SUPFAM" id="SSF46894">
    <property type="entry name" value="C-terminal effector domain of the bipartite response regulators"/>
    <property type="match status" value="1"/>
</dbReference>
<dbReference type="AlphaFoldDB" id="A0A1K2ECT3"/>
<dbReference type="EMBL" id="FPJO01000018">
    <property type="protein sequence ID" value="SFY33409.1"/>
    <property type="molecule type" value="Genomic_DNA"/>
</dbReference>
<accession>A0A1K2ECT3</accession>
<dbReference type="InterPro" id="IPR016032">
    <property type="entry name" value="Sig_transdc_resp-reg_C-effctor"/>
</dbReference>
<dbReference type="PANTHER" id="PTHR34293">
    <property type="entry name" value="HTH-TYPE TRANSCRIPTIONAL REGULATOR TRMBL2"/>
    <property type="match status" value="1"/>
</dbReference>
<dbReference type="Proteomes" id="UP000181909">
    <property type="component" value="Unassembled WGS sequence"/>
</dbReference>
<dbReference type="PANTHER" id="PTHR34293:SF1">
    <property type="entry name" value="HTH-TYPE TRANSCRIPTIONAL REGULATOR TRMBL2"/>
    <property type="match status" value="1"/>
</dbReference>
<sequence length="331" mass="36203">MRTSLGIDSVARSVYISMVDRPGAEVAELAAQLKETEETVRGGLERLSALLLVVPGDSASGWRPIDPEVGLAAMLTRQQEELARHRLQVEGSRLEVTRLLSERGRGGRESVPDVKWLAGADAVWRHITSLADECANEWLTVGPVERPDAAAFEAGHSLDEILRRRGTPARAIVLESVRNDPEATERLRRNEECGGAVRTLPSLPVWMIVSDRRHAVVPVTSGRSVVGAMACGVESVTEAFATLFARLWKEALPLTEARPRTRGNLSLQEQHVLRLWAQGLTDAAAARRMDVSLRTVRRLSEKLTDRFGAQSRFQLGALALASGGIRAEDMA</sequence>
<evidence type="ECO:0000313" key="3">
    <source>
        <dbReference type="Proteomes" id="UP000181909"/>
    </source>
</evidence>
<dbReference type="Gene3D" id="1.10.10.10">
    <property type="entry name" value="Winged helix-like DNA-binding domain superfamily/Winged helix DNA-binding domain"/>
    <property type="match status" value="1"/>
</dbReference>
<dbReference type="CDD" id="cd06170">
    <property type="entry name" value="LuxR_C_like"/>
    <property type="match status" value="1"/>
</dbReference>
<proteinExistence type="predicted"/>
<feature type="domain" description="HTH luxR-type" evidence="1">
    <location>
        <begin position="258"/>
        <end position="323"/>
    </location>
</feature>
<evidence type="ECO:0000259" key="1">
    <source>
        <dbReference type="PROSITE" id="PS50043"/>
    </source>
</evidence>
<dbReference type="InterPro" id="IPR000792">
    <property type="entry name" value="Tscrpt_reg_LuxR_C"/>
</dbReference>
<dbReference type="Pfam" id="PF00196">
    <property type="entry name" value="GerE"/>
    <property type="match status" value="1"/>
</dbReference>
<dbReference type="PROSITE" id="PS50043">
    <property type="entry name" value="HTH_LUXR_2"/>
    <property type="match status" value="1"/>
</dbReference>
<dbReference type="STRING" id="1893.SAMN02787144_1018147"/>
<protein>
    <submittedName>
        <fullName evidence="2">Regulatory protein, luxR family</fullName>
    </submittedName>
</protein>
<dbReference type="GO" id="GO:0006355">
    <property type="term" value="P:regulation of DNA-templated transcription"/>
    <property type="evidence" value="ECO:0007669"/>
    <property type="project" value="InterPro"/>
</dbReference>
<gene>
    <name evidence="2" type="ORF">SAMN02787144_1018147</name>
</gene>
<evidence type="ECO:0000313" key="2">
    <source>
        <dbReference type="EMBL" id="SFY33409.1"/>
    </source>
</evidence>
<name>A0A1K2ECT3_STRAR</name>
<reference evidence="2 3" key="1">
    <citation type="submission" date="2016-11" db="EMBL/GenBank/DDBJ databases">
        <authorList>
            <person name="Jaros S."/>
            <person name="Januszkiewicz K."/>
            <person name="Wedrychowicz H."/>
        </authorList>
    </citation>
    <scope>NUCLEOTIDE SEQUENCE [LARGE SCALE GENOMIC DNA]</scope>
    <source>
        <strain evidence="2 3">OK807</strain>
    </source>
</reference>
<dbReference type="RefSeq" id="WP_256260234.1">
    <property type="nucleotide sequence ID" value="NZ_CP108276.1"/>
</dbReference>
<dbReference type="InterPro" id="IPR036388">
    <property type="entry name" value="WH-like_DNA-bd_sf"/>
</dbReference>
<organism evidence="2 3">
    <name type="scientific">Streptomyces atratus</name>
    <dbReference type="NCBI Taxonomy" id="1893"/>
    <lineage>
        <taxon>Bacteria</taxon>
        <taxon>Bacillati</taxon>
        <taxon>Actinomycetota</taxon>
        <taxon>Actinomycetes</taxon>
        <taxon>Kitasatosporales</taxon>
        <taxon>Streptomycetaceae</taxon>
        <taxon>Streptomyces</taxon>
    </lineage>
</organism>
<dbReference type="SMART" id="SM00421">
    <property type="entry name" value="HTH_LUXR"/>
    <property type="match status" value="1"/>
</dbReference>
<dbReference type="GO" id="GO:0003677">
    <property type="term" value="F:DNA binding"/>
    <property type="evidence" value="ECO:0007669"/>
    <property type="project" value="InterPro"/>
</dbReference>